<reference evidence="2 3" key="1">
    <citation type="submission" date="2024-04" db="EMBL/GenBank/DDBJ databases">
        <title>Bacillus oryzaecorticis sp. nov., a moderately halophilic bacterium isolated from rice husks.</title>
        <authorList>
            <person name="Zhu H.-S."/>
        </authorList>
    </citation>
    <scope>NUCLEOTIDE SEQUENCE [LARGE SCALE GENOMIC DNA]</scope>
    <source>
        <strain evidence="2 3">ZC255</strain>
    </source>
</reference>
<accession>A0ABU9K9M2</accession>
<evidence type="ECO:0008006" key="4">
    <source>
        <dbReference type="Google" id="ProtNLM"/>
    </source>
</evidence>
<keyword evidence="1" id="KW-0812">Transmembrane</keyword>
<proteinExistence type="predicted"/>
<comment type="caution">
    <text evidence="2">The sequence shown here is derived from an EMBL/GenBank/DDBJ whole genome shotgun (WGS) entry which is preliminary data.</text>
</comment>
<dbReference type="RefSeq" id="WP_341983437.1">
    <property type="nucleotide sequence ID" value="NZ_JBBYAF010000018.1"/>
</dbReference>
<gene>
    <name evidence="2" type="ORF">AAEO50_10925</name>
</gene>
<organism evidence="2 3">
    <name type="scientific">Rossellomorea oryzaecorticis</name>
    <dbReference type="NCBI Taxonomy" id="1396505"/>
    <lineage>
        <taxon>Bacteria</taxon>
        <taxon>Bacillati</taxon>
        <taxon>Bacillota</taxon>
        <taxon>Bacilli</taxon>
        <taxon>Bacillales</taxon>
        <taxon>Bacillaceae</taxon>
        <taxon>Rossellomorea</taxon>
    </lineage>
</organism>
<protein>
    <recommendedName>
        <fullName evidence="4">Cytochrome c oxidase subunit 2A</fullName>
    </recommendedName>
</protein>
<dbReference type="EMBL" id="JBBYAF010000018">
    <property type="protein sequence ID" value="MEL3972795.1"/>
    <property type="molecule type" value="Genomic_DNA"/>
</dbReference>
<sequence>MEKKMDGKSKEVQWGTWFSVGIVGLVIFLTYLLLFSFYFSRV</sequence>
<name>A0ABU9K9M2_9BACI</name>
<keyword evidence="1" id="KW-0472">Membrane</keyword>
<keyword evidence="1" id="KW-1133">Transmembrane helix</keyword>
<dbReference type="Proteomes" id="UP001389717">
    <property type="component" value="Unassembled WGS sequence"/>
</dbReference>
<evidence type="ECO:0000313" key="2">
    <source>
        <dbReference type="EMBL" id="MEL3972795.1"/>
    </source>
</evidence>
<evidence type="ECO:0000256" key="1">
    <source>
        <dbReference type="SAM" id="Phobius"/>
    </source>
</evidence>
<keyword evidence="3" id="KW-1185">Reference proteome</keyword>
<feature type="transmembrane region" description="Helical" evidence="1">
    <location>
        <begin position="12"/>
        <end position="39"/>
    </location>
</feature>
<evidence type="ECO:0000313" key="3">
    <source>
        <dbReference type="Proteomes" id="UP001389717"/>
    </source>
</evidence>